<protein>
    <submittedName>
        <fullName evidence="1">Uncharacterized protein</fullName>
    </submittedName>
</protein>
<reference evidence="1 2" key="1">
    <citation type="journal article" date="2014" name="Int. J. Syst. Evol. Microbiol.">
        <title>Complete genome sequence of Corynebacterium casei LMG S-19264T (=DSM 44701T), isolated from a smear-ripened cheese.</title>
        <authorList>
            <consortium name="US DOE Joint Genome Institute (JGI-PGF)"/>
            <person name="Walter F."/>
            <person name="Albersmeier A."/>
            <person name="Kalinowski J."/>
            <person name="Ruckert C."/>
        </authorList>
    </citation>
    <scope>NUCLEOTIDE SEQUENCE [LARGE SCALE GENOMIC DNA]</scope>
    <source>
        <strain evidence="1 2">IBRC-M 10912</strain>
    </source>
</reference>
<dbReference type="GeneID" id="71856164"/>
<name>A0ABD5NVQ7_9EURY</name>
<dbReference type="EMBL" id="JBHSDJ010000009">
    <property type="protein sequence ID" value="MFC4246043.1"/>
    <property type="molecule type" value="Genomic_DNA"/>
</dbReference>
<dbReference type="AlphaFoldDB" id="A0ABD5NVQ7"/>
<proteinExistence type="predicted"/>
<comment type="caution">
    <text evidence="1">The sequence shown here is derived from an EMBL/GenBank/DDBJ whole genome shotgun (WGS) entry which is preliminary data.</text>
</comment>
<gene>
    <name evidence="1" type="ORF">ACFOZ7_03390</name>
</gene>
<accession>A0ABD5NVQ7</accession>
<dbReference type="Proteomes" id="UP001595821">
    <property type="component" value="Unassembled WGS sequence"/>
</dbReference>
<dbReference type="RefSeq" id="WP_246975130.1">
    <property type="nucleotide sequence ID" value="NZ_CP095398.1"/>
</dbReference>
<evidence type="ECO:0000313" key="1">
    <source>
        <dbReference type="EMBL" id="MFC4246043.1"/>
    </source>
</evidence>
<sequence length="91" mass="10598">MATIHFRDDTEPEEYERIFVAENGWVAVSGDETPPVMYPPDRIEKLEGSEDIFYDTVVLTDEFGTKRRDEQGRVVQVPELVSRMVYELEID</sequence>
<evidence type="ECO:0000313" key="2">
    <source>
        <dbReference type="Proteomes" id="UP001595821"/>
    </source>
</evidence>
<organism evidence="1 2">
    <name type="scientific">Natribaculum luteum</name>
    <dbReference type="NCBI Taxonomy" id="1586232"/>
    <lineage>
        <taxon>Archaea</taxon>
        <taxon>Methanobacteriati</taxon>
        <taxon>Methanobacteriota</taxon>
        <taxon>Stenosarchaea group</taxon>
        <taxon>Halobacteria</taxon>
        <taxon>Halobacteriales</taxon>
        <taxon>Natrialbaceae</taxon>
        <taxon>Natribaculum</taxon>
    </lineage>
</organism>